<evidence type="ECO:0000256" key="1">
    <source>
        <dbReference type="SAM" id="Phobius"/>
    </source>
</evidence>
<proteinExistence type="predicted"/>
<evidence type="ECO:0000259" key="2">
    <source>
        <dbReference type="Pfam" id="PF13460"/>
    </source>
</evidence>
<dbReference type="SUPFAM" id="SSF51735">
    <property type="entry name" value="NAD(P)-binding Rossmann-fold domains"/>
    <property type="match status" value="1"/>
</dbReference>
<gene>
    <name evidence="3" type="ORF">K1718_01025</name>
</gene>
<feature type="transmembrane region" description="Helical" evidence="1">
    <location>
        <begin position="381"/>
        <end position="401"/>
    </location>
</feature>
<feature type="transmembrane region" description="Helical" evidence="1">
    <location>
        <begin position="407"/>
        <end position="428"/>
    </location>
</feature>
<keyword evidence="1" id="KW-0472">Membrane</keyword>
<dbReference type="Pfam" id="PF13781">
    <property type="entry name" value="DoxX_3"/>
    <property type="match status" value="1"/>
</dbReference>
<dbReference type="Gene3D" id="3.40.50.720">
    <property type="entry name" value="NAD(P)-binding Rossmann-like Domain"/>
    <property type="match status" value="1"/>
</dbReference>
<name>A0ABY8F3B5_9HYPH</name>
<dbReference type="InterPro" id="IPR025695">
    <property type="entry name" value="DoxX-like"/>
</dbReference>
<reference evidence="3 4" key="1">
    <citation type="submission" date="2023-03" db="EMBL/GenBank/DDBJ databases">
        <title>Roseibium porphyridii sp. nov. and Roseibium rhodosorbium sp. nov. isolated from marine algae, Porphyridium cruentum and Rhodosorus marinus, respectively.</title>
        <authorList>
            <person name="Lee M.W."/>
            <person name="Choi B.J."/>
            <person name="Lee J.K."/>
            <person name="Choi D.G."/>
            <person name="Baek J.H."/>
            <person name="Bayburt H."/>
            <person name="Kim J.M."/>
            <person name="Han D.M."/>
            <person name="Kim K.H."/>
            <person name="Jeon C.O."/>
        </authorList>
    </citation>
    <scope>NUCLEOTIDE SEQUENCE [LARGE SCALE GENOMIC DNA]</scope>
    <source>
        <strain evidence="3 4">KMA01</strain>
    </source>
</reference>
<evidence type="ECO:0000313" key="4">
    <source>
        <dbReference type="Proteomes" id="UP001209803"/>
    </source>
</evidence>
<keyword evidence="1" id="KW-1133">Transmembrane helix</keyword>
<dbReference type="PANTHER" id="PTHR12126">
    <property type="entry name" value="NADH-UBIQUINONE OXIDOREDUCTASE 39 KDA SUBUNIT-RELATED"/>
    <property type="match status" value="1"/>
</dbReference>
<dbReference type="InterPro" id="IPR051207">
    <property type="entry name" value="ComplexI_NDUFA9_subunit"/>
</dbReference>
<feature type="domain" description="NAD(P)-binding" evidence="2">
    <location>
        <begin position="8"/>
        <end position="150"/>
    </location>
</feature>
<feature type="transmembrane region" description="Helical" evidence="1">
    <location>
        <begin position="312"/>
        <end position="337"/>
    </location>
</feature>
<accession>A0ABY8F3B5</accession>
<sequence length="431" mass="45655">MKKAVVLGAYGFIGAACVRALQADGYAVCGVGRSLESAKKIFPDLVWIIRDISQTLESDWKELLGDADVVVNASGALQDGTRDNLNAIHVGAVERIVSALSGTHATFVQISAAGVSDDAPTAFFRTKAHGDAVVMASATNWIILRPVLVLGSEAYGGSALLRASAATPCIGGRVFADAPIQTIHVDDLAAAVAHAAGGKLGTHFVADLGETETHTFAELTHRIRSWLGYPKWSAEIEIPEWLLRLVGTGADLLGWLGWRSPLRTNALRSLKSGITGDPSHWQERGGLAVRSLEETLAAIPATAQERTFSRMYLLLPLAIGCLSVFWLLSGLIGILSFENAKSVLTERNVSSGIAAVAVIGGIVADLVLGAAVLVRRWSRKACAGMILVSGAYLLFGSWLAADLWSDPLGPFVKVLPAILLAVFVAFLLEDR</sequence>
<dbReference type="Pfam" id="PF13460">
    <property type="entry name" value="NAD_binding_10"/>
    <property type="match status" value="1"/>
</dbReference>
<dbReference type="RefSeq" id="WP_265680026.1">
    <property type="nucleotide sequence ID" value="NZ_CP120863.1"/>
</dbReference>
<dbReference type="Proteomes" id="UP001209803">
    <property type="component" value="Chromosome"/>
</dbReference>
<dbReference type="InterPro" id="IPR016040">
    <property type="entry name" value="NAD(P)-bd_dom"/>
</dbReference>
<dbReference type="EMBL" id="CP120863">
    <property type="protein sequence ID" value="WFE89966.1"/>
    <property type="molecule type" value="Genomic_DNA"/>
</dbReference>
<dbReference type="PROSITE" id="PS51257">
    <property type="entry name" value="PROKAR_LIPOPROTEIN"/>
    <property type="match status" value="1"/>
</dbReference>
<keyword evidence="4" id="KW-1185">Reference proteome</keyword>
<dbReference type="InterPro" id="IPR036291">
    <property type="entry name" value="NAD(P)-bd_dom_sf"/>
</dbReference>
<dbReference type="PANTHER" id="PTHR12126:SF11">
    <property type="entry name" value="NADH DEHYDROGENASE [UBIQUINONE] 1 ALPHA SUBCOMPLEX SUBUNIT 9, MITOCHONDRIAL"/>
    <property type="match status" value="1"/>
</dbReference>
<evidence type="ECO:0000313" key="3">
    <source>
        <dbReference type="EMBL" id="WFE89966.1"/>
    </source>
</evidence>
<keyword evidence="1" id="KW-0812">Transmembrane</keyword>
<organism evidence="3 4">
    <name type="scientific">Roseibium porphyridii</name>
    <dbReference type="NCBI Taxonomy" id="2866279"/>
    <lineage>
        <taxon>Bacteria</taxon>
        <taxon>Pseudomonadati</taxon>
        <taxon>Pseudomonadota</taxon>
        <taxon>Alphaproteobacteria</taxon>
        <taxon>Hyphomicrobiales</taxon>
        <taxon>Stappiaceae</taxon>
        <taxon>Roseibium</taxon>
    </lineage>
</organism>
<feature type="transmembrane region" description="Helical" evidence="1">
    <location>
        <begin position="349"/>
        <end position="374"/>
    </location>
</feature>
<protein>
    <submittedName>
        <fullName evidence="3">SDR family oxidoreductase</fullName>
    </submittedName>
</protein>